<organism evidence="1 2">
    <name type="scientific">Ceratopteris richardii</name>
    <name type="common">Triangle waterfern</name>
    <dbReference type="NCBI Taxonomy" id="49495"/>
    <lineage>
        <taxon>Eukaryota</taxon>
        <taxon>Viridiplantae</taxon>
        <taxon>Streptophyta</taxon>
        <taxon>Embryophyta</taxon>
        <taxon>Tracheophyta</taxon>
        <taxon>Polypodiopsida</taxon>
        <taxon>Polypodiidae</taxon>
        <taxon>Polypodiales</taxon>
        <taxon>Pteridineae</taxon>
        <taxon>Pteridaceae</taxon>
        <taxon>Parkerioideae</taxon>
        <taxon>Ceratopteris</taxon>
    </lineage>
</organism>
<sequence length="232" mass="25538">MFIDGRGSASASLSSSWGSQVKKHFGNRKPCWISQVASPGAVASLAQNPSVLATIILANTFMHPWAQQTFNSGKTVMKNDKWGESALAIVIARDTEFVSLLRAIACLPPLEELMIFDSSGYLLSAADMQMACREIQVQNLSFESLCVHEGQGSVRSESSSSWHRKLLAFRDLLNLSKTFPRRISKKLIARDDDSWGRLLSHHEIPASSLYNIRGGLDFNLYGGHVIALTTLI</sequence>
<dbReference type="Proteomes" id="UP000825935">
    <property type="component" value="Chromosome 17"/>
</dbReference>
<name>A0A8T2SS56_CERRI</name>
<evidence type="ECO:0000313" key="2">
    <source>
        <dbReference type="Proteomes" id="UP000825935"/>
    </source>
</evidence>
<gene>
    <name evidence="1" type="ORF">KP509_17G011400</name>
</gene>
<dbReference type="EMBL" id="CM035422">
    <property type="protein sequence ID" value="KAH7372582.1"/>
    <property type="molecule type" value="Genomic_DNA"/>
</dbReference>
<proteinExistence type="predicted"/>
<protein>
    <submittedName>
        <fullName evidence="1">Uncharacterized protein</fullName>
    </submittedName>
</protein>
<reference evidence="1" key="1">
    <citation type="submission" date="2021-08" db="EMBL/GenBank/DDBJ databases">
        <title>WGS assembly of Ceratopteris richardii.</title>
        <authorList>
            <person name="Marchant D.B."/>
            <person name="Chen G."/>
            <person name="Jenkins J."/>
            <person name="Shu S."/>
            <person name="Leebens-Mack J."/>
            <person name="Grimwood J."/>
            <person name="Schmutz J."/>
            <person name="Soltis P."/>
            <person name="Soltis D."/>
            <person name="Chen Z.-H."/>
        </authorList>
    </citation>
    <scope>NUCLEOTIDE SEQUENCE</scope>
    <source>
        <strain evidence="1">Whitten #5841</strain>
        <tissue evidence="1">Leaf</tissue>
    </source>
</reference>
<keyword evidence="2" id="KW-1185">Reference proteome</keyword>
<evidence type="ECO:0000313" key="1">
    <source>
        <dbReference type="EMBL" id="KAH7372582.1"/>
    </source>
</evidence>
<dbReference type="AlphaFoldDB" id="A0A8T2SS56"/>
<comment type="caution">
    <text evidence="1">The sequence shown here is derived from an EMBL/GenBank/DDBJ whole genome shotgun (WGS) entry which is preliminary data.</text>
</comment>
<accession>A0A8T2SS56</accession>